<keyword evidence="3" id="KW-1185">Reference proteome</keyword>
<evidence type="ECO:0000313" key="3">
    <source>
        <dbReference type="Proteomes" id="UP000239322"/>
    </source>
</evidence>
<feature type="compositionally biased region" description="Polar residues" evidence="1">
    <location>
        <begin position="1"/>
        <end position="12"/>
    </location>
</feature>
<dbReference type="Proteomes" id="UP000239322">
    <property type="component" value="Unassembled WGS sequence"/>
</dbReference>
<dbReference type="AlphaFoldDB" id="A0A2S9Q217"/>
<protein>
    <submittedName>
        <fullName evidence="2">Uncharacterized protein</fullName>
    </submittedName>
</protein>
<feature type="region of interest" description="Disordered" evidence="1">
    <location>
        <begin position="1"/>
        <end position="24"/>
    </location>
</feature>
<evidence type="ECO:0000313" key="2">
    <source>
        <dbReference type="EMBL" id="PRH80688.1"/>
    </source>
</evidence>
<dbReference type="EMBL" id="PVLV01000037">
    <property type="protein sequence ID" value="PRH80688.1"/>
    <property type="molecule type" value="Genomic_DNA"/>
</dbReference>
<feature type="non-terminal residue" evidence="2">
    <location>
        <position position="1"/>
    </location>
</feature>
<proteinExistence type="predicted"/>
<sequence length="95" mass="10149">PRTPAPGQTVTARQRALLARADGRRTPAQLARDLGRPAFHTLLDIRRLAAAGLVATPREPAPTAPPTVPGWVADIAADPDIALLRRLRDALEAHL</sequence>
<comment type="caution">
    <text evidence="2">The sequence shown here is derived from an EMBL/GenBank/DDBJ whole genome shotgun (WGS) entry which is preliminary data.</text>
</comment>
<organism evidence="2 3">
    <name type="scientific">Streptomyces solincola</name>
    <dbReference type="NCBI Taxonomy" id="2100817"/>
    <lineage>
        <taxon>Bacteria</taxon>
        <taxon>Bacillati</taxon>
        <taxon>Actinomycetota</taxon>
        <taxon>Actinomycetes</taxon>
        <taxon>Kitasatosporales</taxon>
        <taxon>Streptomycetaceae</taxon>
        <taxon>Streptomyces</taxon>
    </lineage>
</organism>
<reference evidence="2 3" key="1">
    <citation type="submission" date="2018-03" db="EMBL/GenBank/DDBJ databases">
        <title>Novel Streptomyces sp. from soil.</title>
        <authorList>
            <person name="Tan G.Y.A."/>
            <person name="Lee Z.Y."/>
        </authorList>
    </citation>
    <scope>NUCLEOTIDE SEQUENCE [LARGE SCALE GENOMIC DNA]</scope>
    <source>
        <strain evidence="2 3">ST5x</strain>
    </source>
</reference>
<name>A0A2S9Q217_9ACTN</name>
<accession>A0A2S9Q217</accession>
<evidence type="ECO:0000256" key="1">
    <source>
        <dbReference type="SAM" id="MobiDB-lite"/>
    </source>
</evidence>
<gene>
    <name evidence="2" type="ORF">C6N75_02690</name>
</gene>